<keyword evidence="3" id="KW-0812">Transmembrane</keyword>
<evidence type="ECO:0000256" key="1">
    <source>
        <dbReference type="ARBA" id="ARBA00022801"/>
    </source>
</evidence>
<dbReference type="PANTHER" id="PTHR11113">
    <property type="entry name" value="N-ACETYLGLUCOSAMINE-6-PHOSPHATE DEACETYLASE"/>
    <property type="match status" value="1"/>
</dbReference>
<proteinExistence type="predicted"/>
<sequence length="962" mass="103186">MDTKNNIPYSAPEPPRPWRQRPRRSRGLRFLTLGCLCFIAFAQWKQLSHQSSDAHVDEASPLGHGLTQHGLSVKQLREDLATCAALRRKARDPVGAGRERNARYIDGHAPTLIKNATVWTGEPVPGTSPEAARRGEGFRWTPADVYLEHGLIKRVEASIDASTVPPDTIVFHARGRPLTAGLIDMHSHAGVSTLPELWGTDDTNEMASDTTPYVRSIDGLNPRDPQIQAIKSGGVTTSLILPGSANNMGGEAFVVKHAVGRPDGRNETSAQDMLADPDRAWRYMKMACGENPKRVYGRVGKQGPTSRMGESWEFRHAFEQAAELKRRQEDWCAKAEGKGGIQKVKDYLPRELKWESLRALLAGQVKLHVHCYTVPDLEAMVAHSNEFHFRIEAFHHAHQTYLVPEILKRAYGGRPPAVAMFANTMWYKAEASVASVQAGRILHDNGLTPVYVSDNPVLNAQHLVFEAAKAHRYGLPYHAALASVTSAPAEHLGFGNRLGKVKAGFDADVVVWDSDPLSLGAAPVQVWIDGTAQFRDPVELKKPVGDLGVPEAAPRMAEEPVAKADVVFTGVKKVLFKKDVHGLSPSNNAVAVSQGKITCVGACARELEAASRSNIPVIHLRNGYVTESITAFGSKIGLSAIDAEKDTDNGPSGWSVFTRAADGLALDTIKTNASHAHGVTRAVTAPRLSSHDGTHHGSSVGFLTAARTPLDKGAVFASDAAVHYTLTTSAKSGETPSIASIIGALRAKLLTAAASLTSKKEVSPADVEQALLRRVVNGTLPLVLTAHSADTIAAVVQLKRSVEASAGTSLRVVVLGGAESHLVADELAAADVGVVLAPALTFPSTWDRRRALVGAPLTNGTAADALLRAGVKVGLGVEEDWQALDLGLYAGWVWRNGEGRVAEKEAWGLVSWGIDELLGLGQDAVPGWREGQFVVWEGSPLQGGTVKAVGGGRGWVDVWEEV</sequence>
<dbReference type="SUPFAM" id="SSF51556">
    <property type="entry name" value="Metallo-dependent hydrolases"/>
    <property type="match status" value="1"/>
</dbReference>
<protein>
    <recommendedName>
        <fullName evidence="4">Amidohydrolase-related domain-containing protein</fullName>
    </recommendedName>
</protein>
<evidence type="ECO:0000259" key="4">
    <source>
        <dbReference type="Pfam" id="PF01979"/>
    </source>
</evidence>
<evidence type="ECO:0000256" key="3">
    <source>
        <dbReference type="SAM" id="Phobius"/>
    </source>
</evidence>
<evidence type="ECO:0000313" key="5">
    <source>
        <dbReference type="EMBL" id="KAL2266759.1"/>
    </source>
</evidence>
<dbReference type="CDD" id="cd01309">
    <property type="entry name" value="Met_dep_hydrolase_C"/>
    <property type="match status" value="1"/>
</dbReference>
<dbReference type="GeneID" id="98127431"/>
<accession>A0ABR4DAW5</accession>
<dbReference type="InterPro" id="IPR011059">
    <property type="entry name" value="Metal-dep_hydrolase_composite"/>
</dbReference>
<dbReference type="Proteomes" id="UP001600064">
    <property type="component" value="Unassembled WGS sequence"/>
</dbReference>
<keyword evidence="6" id="KW-1185">Reference proteome</keyword>
<feature type="transmembrane region" description="Helical" evidence="3">
    <location>
        <begin position="27"/>
        <end position="44"/>
    </location>
</feature>
<dbReference type="SUPFAM" id="SSF51338">
    <property type="entry name" value="Composite domain of metallo-dependent hydrolases"/>
    <property type="match status" value="1"/>
</dbReference>
<feature type="region of interest" description="Disordered" evidence="2">
    <location>
        <begin position="1"/>
        <end position="22"/>
    </location>
</feature>
<comment type="caution">
    <text evidence="5">The sequence shown here is derived from an EMBL/GenBank/DDBJ whole genome shotgun (WGS) entry which is preliminary data.</text>
</comment>
<keyword evidence="3" id="KW-0472">Membrane</keyword>
<dbReference type="PANTHER" id="PTHR11113:SF14">
    <property type="entry name" value="N-ACETYLGLUCOSAMINE-6-PHOSPHATE DEACETYLASE"/>
    <property type="match status" value="1"/>
</dbReference>
<feature type="domain" description="Amidohydrolase-related" evidence="4">
    <location>
        <begin position="178"/>
        <end position="521"/>
    </location>
</feature>
<evidence type="ECO:0000256" key="2">
    <source>
        <dbReference type="SAM" id="MobiDB-lite"/>
    </source>
</evidence>
<gene>
    <name evidence="5" type="ORF">VTJ83DRAFT_6111</name>
</gene>
<keyword evidence="1" id="KW-0378">Hydrolase</keyword>
<dbReference type="Pfam" id="PF01979">
    <property type="entry name" value="Amidohydro_1"/>
    <property type="match status" value="1"/>
</dbReference>
<dbReference type="InterPro" id="IPR032466">
    <property type="entry name" value="Metal_Hydrolase"/>
</dbReference>
<reference evidence="5 6" key="1">
    <citation type="journal article" date="2024" name="Commun. Biol.">
        <title>Comparative genomic analysis of thermophilic fungi reveals convergent evolutionary adaptations and gene losses.</title>
        <authorList>
            <person name="Steindorff A.S."/>
            <person name="Aguilar-Pontes M.V."/>
            <person name="Robinson A.J."/>
            <person name="Andreopoulos B."/>
            <person name="LaButti K."/>
            <person name="Kuo A."/>
            <person name="Mondo S."/>
            <person name="Riley R."/>
            <person name="Otillar R."/>
            <person name="Haridas S."/>
            <person name="Lipzen A."/>
            <person name="Grimwood J."/>
            <person name="Schmutz J."/>
            <person name="Clum A."/>
            <person name="Reid I.D."/>
            <person name="Moisan M.C."/>
            <person name="Butler G."/>
            <person name="Nguyen T.T.M."/>
            <person name="Dewar K."/>
            <person name="Conant G."/>
            <person name="Drula E."/>
            <person name="Henrissat B."/>
            <person name="Hansel C."/>
            <person name="Singer S."/>
            <person name="Hutchinson M.I."/>
            <person name="de Vries R.P."/>
            <person name="Natvig D.O."/>
            <person name="Powell A.J."/>
            <person name="Tsang A."/>
            <person name="Grigoriev I.V."/>
        </authorList>
    </citation>
    <scope>NUCLEOTIDE SEQUENCE [LARGE SCALE GENOMIC DNA]</scope>
    <source>
        <strain evidence="5 6">ATCC 22073</strain>
    </source>
</reference>
<keyword evidence="3" id="KW-1133">Transmembrane helix</keyword>
<organism evidence="5 6">
    <name type="scientific">Remersonia thermophila</name>
    <dbReference type="NCBI Taxonomy" id="72144"/>
    <lineage>
        <taxon>Eukaryota</taxon>
        <taxon>Fungi</taxon>
        <taxon>Dikarya</taxon>
        <taxon>Ascomycota</taxon>
        <taxon>Pezizomycotina</taxon>
        <taxon>Sordariomycetes</taxon>
        <taxon>Sordariomycetidae</taxon>
        <taxon>Sordariales</taxon>
        <taxon>Sordariales incertae sedis</taxon>
        <taxon>Remersonia</taxon>
    </lineage>
</organism>
<name>A0ABR4DAW5_9PEZI</name>
<dbReference type="Gene3D" id="3.20.20.140">
    <property type="entry name" value="Metal-dependent hydrolases"/>
    <property type="match status" value="2"/>
</dbReference>
<evidence type="ECO:0000313" key="6">
    <source>
        <dbReference type="Proteomes" id="UP001600064"/>
    </source>
</evidence>
<dbReference type="RefSeq" id="XP_070865486.1">
    <property type="nucleotide sequence ID" value="XM_071012787.1"/>
</dbReference>
<dbReference type="EMBL" id="JAZGUE010000005">
    <property type="protein sequence ID" value="KAL2266759.1"/>
    <property type="molecule type" value="Genomic_DNA"/>
</dbReference>
<dbReference type="InterPro" id="IPR006680">
    <property type="entry name" value="Amidohydro-rel"/>
</dbReference>